<dbReference type="AlphaFoldDB" id="B9XH07"/>
<dbReference type="PANTHER" id="PTHR46832:SF1">
    <property type="entry name" value="5'-METHYLTHIOADENOSINE_S-ADENOSYLHOMOCYSTEINE NUCLEOSIDASE"/>
    <property type="match status" value="1"/>
</dbReference>
<accession>B9XH07</accession>
<dbReference type="Gene3D" id="3.40.50.1580">
    <property type="entry name" value="Nucleoside phosphorylase domain"/>
    <property type="match status" value="2"/>
</dbReference>
<gene>
    <name evidence="2" type="ORF">Cflav_PD4097</name>
</gene>
<dbReference type="InterPro" id="IPR035994">
    <property type="entry name" value="Nucleoside_phosphorylase_sf"/>
</dbReference>
<evidence type="ECO:0000313" key="3">
    <source>
        <dbReference type="Proteomes" id="UP000003688"/>
    </source>
</evidence>
<dbReference type="GO" id="GO:0008782">
    <property type="term" value="F:adenosylhomocysteine nucleosidase activity"/>
    <property type="evidence" value="ECO:0007669"/>
    <property type="project" value="TreeGrafter"/>
</dbReference>
<dbReference type="GO" id="GO:0005829">
    <property type="term" value="C:cytosol"/>
    <property type="evidence" value="ECO:0007669"/>
    <property type="project" value="TreeGrafter"/>
</dbReference>
<evidence type="ECO:0000313" key="2">
    <source>
        <dbReference type="EMBL" id="EEF60928.1"/>
    </source>
</evidence>
<dbReference type="EMBL" id="ABOX02000013">
    <property type="protein sequence ID" value="EEF60928.1"/>
    <property type="molecule type" value="Genomic_DNA"/>
</dbReference>
<feature type="domain" description="Nucleoside phosphorylase" evidence="1">
    <location>
        <begin position="120"/>
        <end position="189"/>
    </location>
</feature>
<dbReference type="GO" id="GO:0008930">
    <property type="term" value="F:methylthioadenosine nucleosidase activity"/>
    <property type="evidence" value="ECO:0007669"/>
    <property type="project" value="TreeGrafter"/>
</dbReference>
<sequence>MPRFFSTVFGKSAWPASSNWSIIHILVGSSSSIDPAARVLVCFAVKEEAKFFVTTQCERIITGMGVRNATKGIEGALSKNKPDLVLTTGFAGGLNPRLKTGSVVFEEDEDAGLRSLLTGLNATPVRFHCADRVAVTSAEKKALWVATGADVVEMESSIIRKVCRAQKIPSATIRVISDAADEDLPLDFNALMTPDERIDFGKLAWKLMCGPQKIPQLMQFQKRTIAAARNLADVLEKLLLARRR</sequence>
<evidence type="ECO:0000259" key="1">
    <source>
        <dbReference type="Pfam" id="PF01048"/>
    </source>
</evidence>
<name>B9XH07_PEDPL</name>
<dbReference type="InterPro" id="IPR000845">
    <property type="entry name" value="Nucleoside_phosphorylase_d"/>
</dbReference>
<dbReference type="PANTHER" id="PTHR46832">
    <property type="entry name" value="5'-METHYLTHIOADENOSINE/S-ADENOSYLHOMOCYSTEINE NUCLEOSIDASE"/>
    <property type="match status" value="1"/>
</dbReference>
<protein>
    <submittedName>
        <fullName evidence="2">Purine or other phosphorylase family 1</fullName>
    </submittedName>
</protein>
<dbReference type="STRING" id="320771.Cflav_PD4097"/>
<dbReference type="Pfam" id="PF01048">
    <property type="entry name" value="PNP_UDP_1"/>
    <property type="match status" value="1"/>
</dbReference>
<comment type="caution">
    <text evidence="2">The sequence shown here is derived from an EMBL/GenBank/DDBJ whole genome shotgun (WGS) entry which is preliminary data.</text>
</comment>
<dbReference type="SUPFAM" id="SSF53167">
    <property type="entry name" value="Purine and uridine phosphorylases"/>
    <property type="match status" value="1"/>
</dbReference>
<dbReference type="GO" id="GO:0019284">
    <property type="term" value="P:L-methionine salvage from S-adenosylmethionine"/>
    <property type="evidence" value="ECO:0007669"/>
    <property type="project" value="TreeGrafter"/>
</dbReference>
<reference evidence="2 3" key="1">
    <citation type="journal article" date="2011" name="J. Bacteriol.">
        <title>Genome sequence of 'Pedosphaera parvula' Ellin514, an aerobic Verrucomicrobial isolate from pasture soil.</title>
        <authorList>
            <person name="Kant R."/>
            <person name="van Passel M.W."/>
            <person name="Sangwan P."/>
            <person name="Palva A."/>
            <person name="Lucas S."/>
            <person name="Copeland A."/>
            <person name="Lapidus A."/>
            <person name="Glavina Del Rio T."/>
            <person name="Dalin E."/>
            <person name="Tice H."/>
            <person name="Bruce D."/>
            <person name="Goodwin L."/>
            <person name="Pitluck S."/>
            <person name="Chertkov O."/>
            <person name="Larimer F.W."/>
            <person name="Land M.L."/>
            <person name="Hauser L."/>
            <person name="Brettin T.S."/>
            <person name="Detter J.C."/>
            <person name="Han S."/>
            <person name="de Vos W.M."/>
            <person name="Janssen P.H."/>
            <person name="Smidt H."/>
        </authorList>
    </citation>
    <scope>NUCLEOTIDE SEQUENCE [LARGE SCALE GENOMIC DNA]</scope>
    <source>
        <strain evidence="2 3">Ellin514</strain>
    </source>
</reference>
<proteinExistence type="predicted"/>
<organism evidence="2 3">
    <name type="scientific">Pedosphaera parvula (strain Ellin514)</name>
    <dbReference type="NCBI Taxonomy" id="320771"/>
    <lineage>
        <taxon>Bacteria</taxon>
        <taxon>Pseudomonadati</taxon>
        <taxon>Verrucomicrobiota</taxon>
        <taxon>Pedosphaerae</taxon>
        <taxon>Pedosphaerales</taxon>
        <taxon>Pedosphaeraceae</taxon>
        <taxon>Pedosphaera</taxon>
    </lineage>
</organism>
<dbReference type="GO" id="GO:0009116">
    <property type="term" value="P:nucleoside metabolic process"/>
    <property type="evidence" value="ECO:0007669"/>
    <property type="project" value="InterPro"/>
</dbReference>
<keyword evidence="3" id="KW-1185">Reference proteome</keyword>
<dbReference type="Proteomes" id="UP000003688">
    <property type="component" value="Unassembled WGS sequence"/>
</dbReference>